<sequence length="114" mass="12179">MATLSGPMPRVMLVVATVIFGLTGLLSLPMLLFTPMMFDAPGSEDSVYTWLLVGSLLLYPFLTLGGLVLAWRANGRGEVELALKRLQIPLLAASLVVGAVMLLQLVCAGKFACR</sequence>
<feature type="transmembrane region" description="Helical" evidence="1">
    <location>
        <begin position="12"/>
        <end position="35"/>
    </location>
</feature>
<keyword evidence="3" id="KW-1185">Reference proteome</keyword>
<reference evidence="2 3" key="1">
    <citation type="submission" date="2022-11" db="EMBL/GenBank/DDBJ databases">
        <title>Minimal conservation of predation-associated metabolite biosynthetic gene clusters underscores biosynthetic potential of Myxococcota including descriptions for ten novel species: Archangium lansinium sp. nov., Myxococcus landrumus sp. nov., Nannocystis bai.</title>
        <authorList>
            <person name="Ahearne A."/>
            <person name="Stevens C."/>
            <person name="Dowd S."/>
        </authorList>
    </citation>
    <scope>NUCLEOTIDE SEQUENCE [LARGE SCALE GENOMIC DNA]</scope>
    <source>
        <strain evidence="2 3">NCELM</strain>
    </source>
</reference>
<keyword evidence="1" id="KW-1133">Transmembrane helix</keyword>
<keyword evidence="1" id="KW-0812">Transmembrane</keyword>
<organism evidence="2 3">
    <name type="scientific">Nannocystis radixulma</name>
    <dbReference type="NCBI Taxonomy" id="2995305"/>
    <lineage>
        <taxon>Bacteria</taxon>
        <taxon>Pseudomonadati</taxon>
        <taxon>Myxococcota</taxon>
        <taxon>Polyangia</taxon>
        <taxon>Nannocystales</taxon>
        <taxon>Nannocystaceae</taxon>
        <taxon>Nannocystis</taxon>
    </lineage>
</organism>
<feature type="transmembrane region" description="Helical" evidence="1">
    <location>
        <begin position="47"/>
        <end position="69"/>
    </location>
</feature>
<dbReference type="EMBL" id="JAQNDN010000020">
    <property type="protein sequence ID" value="MDC0672802.1"/>
    <property type="molecule type" value="Genomic_DNA"/>
</dbReference>
<evidence type="ECO:0000256" key="1">
    <source>
        <dbReference type="SAM" id="Phobius"/>
    </source>
</evidence>
<dbReference type="Proteomes" id="UP001217838">
    <property type="component" value="Unassembled WGS sequence"/>
</dbReference>
<gene>
    <name evidence="2" type="ORF">POL58_33930</name>
</gene>
<protein>
    <submittedName>
        <fullName evidence="2">Uncharacterized protein</fullName>
    </submittedName>
</protein>
<feature type="transmembrane region" description="Helical" evidence="1">
    <location>
        <begin position="90"/>
        <end position="112"/>
    </location>
</feature>
<keyword evidence="1" id="KW-0472">Membrane</keyword>
<comment type="caution">
    <text evidence="2">The sequence shown here is derived from an EMBL/GenBank/DDBJ whole genome shotgun (WGS) entry which is preliminary data.</text>
</comment>
<evidence type="ECO:0000313" key="3">
    <source>
        <dbReference type="Proteomes" id="UP001217838"/>
    </source>
</evidence>
<name>A0ABT5BID4_9BACT</name>
<evidence type="ECO:0000313" key="2">
    <source>
        <dbReference type="EMBL" id="MDC0672802.1"/>
    </source>
</evidence>
<accession>A0ABT5BID4</accession>
<proteinExistence type="predicted"/>
<dbReference type="RefSeq" id="WP_272004898.1">
    <property type="nucleotide sequence ID" value="NZ_JAQNDN010000020.1"/>
</dbReference>